<organism evidence="8 9">
    <name type="scientific">Chlamydomonas eustigma</name>
    <dbReference type="NCBI Taxonomy" id="1157962"/>
    <lineage>
        <taxon>Eukaryota</taxon>
        <taxon>Viridiplantae</taxon>
        <taxon>Chlorophyta</taxon>
        <taxon>core chlorophytes</taxon>
        <taxon>Chlorophyceae</taxon>
        <taxon>CS clade</taxon>
        <taxon>Chlamydomonadales</taxon>
        <taxon>Chlamydomonadaceae</taxon>
        <taxon>Chlamydomonas</taxon>
    </lineage>
</organism>
<dbReference type="InterPro" id="IPR006330">
    <property type="entry name" value="Ado/ade_deaminase"/>
</dbReference>
<evidence type="ECO:0000256" key="3">
    <source>
        <dbReference type="ARBA" id="ARBA00022801"/>
    </source>
</evidence>
<dbReference type="OrthoDB" id="272271at2759"/>
<keyword evidence="2" id="KW-0479">Metal-binding</keyword>
<keyword evidence="3" id="KW-0378">Hydrolase</keyword>
<accession>A0A250XC71</accession>
<protein>
    <recommendedName>
        <fullName evidence="7">Adenosine deaminase domain-containing protein</fullName>
    </recommendedName>
</protein>
<dbReference type="EMBL" id="BEGY01000055">
    <property type="protein sequence ID" value="GAX80671.1"/>
    <property type="molecule type" value="Genomic_DNA"/>
</dbReference>
<dbReference type="NCBIfam" id="NF006850">
    <property type="entry name" value="PRK09358.1-6"/>
    <property type="match status" value="1"/>
</dbReference>
<dbReference type="Proteomes" id="UP000232323">
    <property type="component" value="Unassembled WGS sequence"/>
</dbReference>
<dbReference type="InterPro" id="IPR028892">
    <property type="entry name" value="ADE"/>
</dbReference>
<evidence type="ECO:0000256" key="6">
    <source>
        <dbReference type="SAM" id="MobiDB-lite"/>
    </source>
</evidence>
<evidence type="ECO:0000313" key="8">
    <source>
        <dbReference type="EMBL" id="GAX80671.1"/>
    </source>
</evidence>
<dbReference type="GO" id="GO:0043103">
    <property type="term" value="P:hypoxanthine salvage"/>
    <property type="evidence" value="ECO:0007669"/>
    <property type="project" value="TreeGrafter"/>
</dbReference>
<dbReference type="HAMAP" id="MF_01962">
    <property type="entry name" value="Adenine_deaminase"/>
    <property type="match status" value="1"/>
</dbReference>
<evidence type="ECO:0000313" key="9">
    <source>
        <dbReference type="Proteomes" id="UP000232323"/>
    </source>
</evidence>
<dbReference type="GO" id="GO:0009117">
    <property type="term" value="P:nucleotide metabolic process"/>
    <property type="evidence" value="ECO:0007669"/>
    <property type="project" value="UniProtKB-KW"/>
</dbReference>
<dbReference type="Gene3D" id="3.20.20.140">
    <property type="entry name" value="Metal-dependent hydrolases"/>
    <property type="match status" value="1"/>
</dbReference>
<name>A0A250XC71_9CHLO</name>
<dbReference type="NCBIfam" id="TIGR01430">
    <property type="entry name" value="aden_deam"/>
    <property type="match status" value="1"/>
</dbReference>
<dbReference type="GO" id="GO:0000034">
    <property type="term" value="F:adenine deaminase activity"/>
    <property type="evidence" value="ECO:0007669"/>
    <property type="project" value="InterPro"/>
</dbReference>
<dbReference type="GO" id="GO:0005829">
    <property type="term" value="C:cytosol"/>
    <property type="evidence" value="ECO:0007669"/>
    <property type="project" value="TreeGrafter"/>
</dbReference>
<dbReference type="InterPro" id="IPR032466">
    <property type="entry name" value="Metal_Hydrolase"/>
</dbReference>
<dbReference type="AlphaFoldDB" id="A0A250XC71"/>
<evidence type="ECO:0000259" key="7">
    <source>
        <dbReference type="Pfam" id="PF00962"/>
    </source>
</evidence>
<keyword evidence="4" id="KW-0862">Zinc</keyword>
<dbReference type="STRING" id="1157962.A0A250XC71"/>
<feature type="domain" description="Adenosine deaminase" evidence="7">
    <location>
        <begin position="66"/>
        <end position="389"/>
    </location>
</feature>
<dbReference type="Pfam" id="PF00962">
    <property type="entry name" value="A_deaminase"/>
    <property type="match status" value="1"/>
</dbReference>
<keyword evidence="9" id="KW-1185">Reference proteome</keyword>
<dbReference type="InterPro" id="IPR001365">
    <property type="entry name" value="A_deaminase_dom"/>
</dbReference>
<proteinExistence type="inferred from homology"/>
<evidence type="ECO:0000256" key="2">
    <source>
        <dbReference type="ARBA" id="ARBA00022723"/>
    </source>
</evidence>
<dbReference type="CDD" id="cd01320">
    <property type="entry name" value="ADA"/>
    <property type="match status" value="1"/>
</dbReference>
<dbReference type="GO" id="GO:0046872">
    <property type="term" value="F:metal ion binding"/>
    <property type="evidence" value="ECO:0007669"/>
    <property type="project" value="UniProtKB-KW"/>
</dbReference>
<keyword evidence="5" id="KW-0546">Nucleotide metabolism</keyword>
<sequence length="400" mass="44853">MSQCVLAAAFASNHSSKNKADDTNEHEVNVRACSSTQHSHALVERGTNSKDAANRGPVQAFIAAVPKAELHIHLEGTLEPEMMLELAARNGLPPPYLSAEAARQAYQFKDLQSFLDLYYNGCAVLLTSQDFYDLAWAYFERAASENVKHIELFFDPQTHLERNVPFSTFLPGILDAVTTAKEKLGLNVRLIMCFLRHMSEESAIETLNQAKPFREHLLGVGLDSSEANRPPSLFKRVYGMAKALGLRLVAHAGEEGPAEYVWEAIKDLGVERVDHGIRSLEDTALVTHLEEQRIGITLCPLSNMRLKVFPDEATAARILGKFILETKLLVMLNSDDPAYFGGYLMDNYLFVQRILSLKVEQVARLAKNSFSASFLSDEERQHYHHKIDQVFSEYIKLVSK</sequence>
<dbReference type="PANTHER" id="PTHR43114">
    <property type="entry name" value="ADENINE DEAMINASE"/>
    <property type="match status" value="1"/>
</dbReference>
<dbReference type="PANTHER" id="PTHR43114:SF6">
    <property type="entry name" value="ADENINE DEAMINASE"/>
    <property type="match status" value="1"/>
</dbReference>
<dbReference type="GO" id="GO:0006146">
    <property type="term" value="P:adenine catabolic process"/>
    <property type="evidence" value="ECO:0007669"/>
    <property type="project" value="InterPro"/>
</dbReference>
<evidence type="ECO:0000256" key="4">
    <source>
        <dbReference type="ARBA" id="ARBA00022833"/>
    </source>
</evidence>
<reference evidence="8 9" key="1">
    <citation type="submission" date="2017-08" db="EMBL/GenBank/DDBJ databases">
        <title>Acidophilic green algal genome provides insights into adaptation to an acidic environment.</title>
        <authorList>
            <person name="Hirooka S."/>
            <person name="Hirose Y."/>
            <person name="Kanesaki Y."/>
            <person name="Higuchi S."/>
            <person name="Fujiwara T."/>
            <person name="Onuma R."/>
            <person name="Era A."/>
            <person name="Ohbayashi R."/>
            <person name="Uzuka A."/>
            <person name="Nozaki H."/>
            <person name="Yoshikawa H."/>
            <person name="Miyagishima S.Y."/>
        </authorList>
    </citation>
    <scope>NUCLEOTIDE SEQUENCE [LARGE SCALE GENOMIC DNA]</scope>
    <source>
        <strain evidence="8 9">NIES-2499</strain>
    </source>
</reference>
<dbReference type="SUPFAM" id="SSF51556">
    <property type="entry name" value="Metallo-dependent hydrolases"/>
    <property type="match status" value="1"/>
</dbReference>
<evidence type="ECO:0000256" key="1">
    <source>
        <dbReference type="ARBA" id="ARBA00001947"/>
    </source>
</evidence>
<feature type="region of interest" description="Disordered" evidence="6">
    <location>
        <begin position="33"/>
        <end position="52"/>
    </location>
</feature>
<evidence type="ECO:0000256" key="5">
    <source>
        <dbReference type="ARBA" id="ARBA00023080"/>
    </source>
</evidence>
<comment type="caution">
    <text evidence="8">The sequence shown here is derived from an EMBL/GenBank/DDBJ whole genome shotgun (WGS) entry which is preliminary data.</text>
</comment>
<comment type="cofactor">
    <cofactor evidence="1">
        <name>Zn(2+)</name>
        <dbReference type="ChEBI" id="CHEBI:29105"/>
    </cofactor>
</comment>
<gene>
    <name evidence="8" type="ORF">CEUSTIGMA_g8106.t1</name>
</gene>